<sequence>MPPPSSQSTPTHWIYAVIQSVKVSEKDSSGIQYYKELGSIMVIDLNVVQCVVGRIRDRNRWAIVDRSGPMVPTNYS</sequence>
<name>A0A0C2T2D8_AMAMK</name>
<evidence type="ECO:0000313" key="1">
    <source>
        <dbReference type="EMBL" id="KIL60634.1"/>
    </source>
</evidence>
<dbReference type="AlphaFoldDB" id="A0A0C2T2D8"/>
<protein>
    <submittedName>
        <fullName evidence="1">Uncharacterized protein</fullName>
    </submittedName>
</protein>
<organism evidence="1 2">
    <name type="scientific">Amanita muscaria (strain Koide BX008)</name>
    <dbReference type="NCBI Taxonomy" id="946122"/>
    <lineage>
        <taxon>Eukaryota</taxon>
        <taxon>Fungi</taxon>
        <taxon>Dikarya</taxon>
        <taxon>Basidiomycota</taxon>
        <taxon>Agaricomycotina</taxon>
        <taxon>Agaricomycetes</taxon>
        <taxon>Agaricomycetidae</taxon>
        <taxon>Agaricales</taxon>
        <taxon>Pluteineae</taxon>
        <taxon>Amanitaceae</taxon>
        <taxon>Amanita</taxon>
    </lineage>
</organism>
<dbReference type="Proteomes" id="UP000054549">
    <property type="component" value="Unassembled WGS sequence"/>
</dbReference>
<dbReference type="InParanoid" id="A0A0C2T2D8"/>
<evidence type="ECO:0000313" key="2">
    <source>
        <dbReference type="Proteomes" id="UP000054549"/>
    </source>
</evidence>
<dbReference type="EMBL" id="KN818295">
    <property type="protein sequence ID" value="KIL60634.1"/>
    <property type="molecule type" value="Genomic_DNA"/>
</dbReference>
<keyword evidence="2" id="KW-1185">Reference proteome</keyword>
<reference evidence="1 2" key="1">
    <citation type="submission" date="2014-04" db="EMBL/GenBank/DDBJ databases">
        <title>Evolutionary Origins and Diversification of the Mycorrhizal Mutualists.</title>
        <authorList>
            <consortium name="DOE Joint Genome Institute"/>
            <consortium name="Mycorrhizal Genomics Consortium"/>
            <person name="Kohler A."/>
            <person name="Kuo A."/>
            <person name="Nagy L.G."/>
            <person name="Floudas D."/>
            <person name="Copeland A."/>
            <person name="Barry K.W."/>
            <person name="Cichocki N."/>
            <person name="Veneault-Fourrey C."/>
            <person name="LaButti K."/>
            <person name="Lindquist E.A."/>
            <person name="Lipzen A."/>
            <person name="Lundell T."/>
            <person name="Morin E."/>
            <person name="Murat C."/>
            <person name="Riley R."/>
            <person name="Ohm R."/>
            <person name="Sun H."/>
            <person name="Tunlid A."/>
            <person name="Henrissat B."/>
            <person name="Grigoriev I.V."/>
            <person name="Hibbett D.S."/>
            <person name="Martin F."/>
        </authorList>
    </citation>
    <scope>NUCLEOTIDE SEQUENCE [LARGE SCALE GENOMIC DNA]</scope>
    <source>
        <strain evidence="1 2">Koide BX008</strain>
    </source>
</reference>
<dbReference type="HOGENOM" id="CLU_2654008_0_0_1"/>
<dbReference type="OrthoDB" id="3242924at2759"/>
<proteinExistence type="predicted"/>
<gene>
    <name evidence="1" type="ORF">M378DRAFT_83455</name>
</gene>
<accession>A0A0C2T2D8</accession>